<reference evidence="2 3" key="1">
    <citation type="submission" date="2018-06" db="EMBL/GenBank/DDBJ databases">
        <authorList>
            <consortium name="Pathogen Informatics"/>
            <person name="Doyle S."/>
        </authorList>
    </citation>
    <scope>NUCLEOTIDE SEQUENCE [LARGE SCALE GENOMIC DNA]</scope>
    <source>
        <strain evidence="2 3">NCTC11685</strain>
    </source>
</reference>
<dbReference type="EMBL" id="UGMS01000001">
    <property type="protein sequence ID" value="STV78814.1"/>
    <property type="molecule type" value="Genomic_DNA"/>
</dbReference>
<dbReference type="InterPro" id="IPR006171">
    <property type="entry name" value="TOPRIM_dom"/>
</dbReference>
<accession>A0A7H4N5P7</accession>
<feature type="domain" description="Toprim" evidence="1">
    <location>
        <begin position="7"/>
        <end position="60"/>
    </location>
</feature>
<protein>
    <submittedName>
        <fullName evidence="2">DNA primase</fullName>
    </submittedName>
</protein>
<evidence type="ECO:0000259" key="1">
    <source>
        <dbReference type="Pfam" id="PF13362"/>
    </source>
</evidence>
<dbReference type="Proteomes" id="UP000254863">
    <property type="component" value="Unassembled WGS sequence"/>
</dbReference>
<dbReference type="AlphaFoldDB" id="A0A7H4N5P7"/>
<evidence type="ECO:0000313" key="3">
    <source>
        <dbReference type="Proteomes" id="UP000254863"/>
    </source>
</evidence>
<dbReference type="Pfam" id="PF13362">
    <property type="entry name" value="Toprim_3"/>
    <property type="match status" value="1"/>
</dbReference>
<name>A0A7H4N5P7_9ENTR</name>
<proteinExistence type="predicted"/>
<organism evidence="2 3">
    <name type="scientific">Klebsiella michiganensis</name>
    <dbReference type="NCBI Taxonomy" id="1134687"/>
    <lineage>
        <taxon>Bacteria</taxon>
        <taxon>Pseudomonadati</taxon>
        <taxon>Pseudomonadota</taxon>
        <taxon>Gammaproteobacteria</taxon>
        <taxon>Enterobacterales</taxon>
        <taxon>Enterobacteriaceae</taxon>
        <taxon>Klebsiella/Raoultella group</taxon>
        <taxon>Klebsiella</taxon>
    </lineage>
</organism>
<gene>
    <name evidence="2" type="ORF">NCTC11685_02374</name>
</gene>
<sequence length="87" mass="9527">MRRKYPLAQIVIAADNDRLDDKPNTGTERAEKAALSVDGYVSVPPTDYKADWNDYHQQYGLAAATAAFNHSMYQPQGGSVETAVTGH</sequence>
<comment type="caution">
    <text evidence="2">The sequence shown here is derived from an EMBL/GenBank/DDBJ whole genome shotgun (WGS) entry which is preliminary data.</text>
</comment>
<evidence type="ECO:0000313" key="2">
    <source>
        <dbReference type="EMBL" id="STV78814.1"/>
    </source>
</evidence>